<protein>
    <submittedName>
        <fullName evidence="1">Uncharacterized protein</fullName>
    </submittedName>
</protein>
<sequence length="89" mass="9927">MSNPSERPGHGEEIGHVYETCRAGWCATHKANYTVLTLTGFRSKHLGTSERFPGMEIVGDRNGDKILGVVHNTLSVDFLTQVREKYGHQ</sequence>
<reference evidence="1" key="1">
    <citation type="submission" date="2021-10" db="EMBL/GenBank/DDBJ databases">
        <title>Streptomyces nigrumlapis sp.nov.,an antimicrobial producing actinobacterium isolated from Black Gobi rocks.</title>
        <authorList>
            <person name="Wen Y."/>
            <person name="Zhang W."/>
            <person name="Liu X.G."/>
        </authorList>
    </citation>
    <scope>NUCLEOTIDE SEQUENCE</scope>
    <source>
        <strain evidence="1">ST13-2-2</strain>
    </source>
</reference>
<organism evidence="1 2">
    <name type="scientific">Streptomyces halobius</name>
    <dbReference type="NCBI Taxonomy" id="2879846"/>
    <lineage>
        <taxon>Bacteria</taxon>
        <taxon>Bacillati</taxon>
        <taxon>Actinomycetota</taxon>
        <taxon>Actinomycetes</taxon>
        <taxon>Kitasatosporales</taxon>
        <taxon>Streptomycetaceae</taxon>
        <taxon>Streptomyces</taxon>
    </lineage>
</organism>
<gene>
    <name evidence="1" type="ORF">K9S39_04590</name>
</gene>
<evidence type="ECO:0000313" key="1">
    <source>
        <dbReference type="EMBL" id="UQA91249.1"/>
    </source>
</evidence>
<name>A0ABY4M0G5_9ACTN</name>
<dbReference type="RefSeq" id="WP_248862050.1">
    <property type="nucleotide sequence ID" value="NZ_CP086322.1"/>
</dbReference>
<dbReference type="EMBL" id="CP086322">
    <property type="protein sequence ID" value="UQA91249.1"/>
    <property type="molecule type" value="Genomic_DNA"/>
</dbReference>
<dbReference type="Proteomes" id="UP000830115">
    <property type="component" value="Chromosome"/>
</dbReference>
<keyword evidence="2" id="KW-1185">Reference proteome</keyword>
<proteinExistence type="predicted"/>
<accession>A0ABY4M0G5</accession>
<evidence type="ECO:0000313" key="2">
    <source>
        <dbReference type="Proteomes" id="UP000830115"/>
    </source>
</evidence>